<proteinExistence type="predicted"/>
<gene>
    <name evidence="1" type="ORF">DPMN_161671</name>
</gene>
<reference evidence="1" key="1">
    <citation type="journal article" date="2019" name="bioRxiv">
        <title>The Genome of the Zebra Mussel, Dreissena polymorpha: A Resource for Invasive Species Research.</title>
        <authorList>
            <person name="McCartney M.A."/>
            <person name="Auch B."/>
            <person name="Kono T."/>
            <person name="Mallez S."/>
            <person name="Zhang Y."/>
            <person name="Obille A."/>
            <person name="Becker A."/>
            <person name="Abrahante J.E."/>
            <person name="Garbe J."/>
            <person name="Badalamenti J.P."/>
            <person name="Herman A."/>
            <person name="Mangelson H."/>
            <person name="Liachko I."/>
            <person name="Sullivan S."/>
            <person name="Sone E.D."/>
            <person name="Koren S."/>
            <person name="Silverstein K.A.T."/>
            <person name="Beckman K.B."/>
            <person name="Gohl D.M."/>
        </authorList>
    </citation>
    <scope>NUCLEOTIDE SEQUENCE</scope>
    <source>
        <strain evidence="1">Duluth1</strain>
        <tissue evidence="1">Whole animal</tissue>
    </source>
</reference>
<accession>A0A9D4EQ59</accession>
<dbReference type="AlphaFoldDB" id="A0A9D4EQ59"/>
<protein>
    <recommendedName>
        <fullName evidence="3">HAT C-terminal dimerisation domain-containing protein</fullName>
    </recommendedName>
</protein>
<keyword evidence="2" id="KW-1185">Reference proteome</keyword>
<organism evidence="1 2">
    <name type="scientific">Dreissena polymorpha</name>
    <name type="common">Zebra mussel</name>
    <name type="synonym">Mytilus polymorpha</name>
    <dbReference type="NCBI Taxonomy" id="45954"/>
    <lineage>
        <taxon>Eukaryota</taxon>
        <taxon>Metazoa</taxon>
        <taxon>Spiralia</taxon>
        <taxon>Lophotrochozoa</taxon>
        <taxon>Mollusca</taxon>
        <taxon>Bivalvia</taxon>
        <taxon>Autobranchia</taxon>
        <taxon>Heteroconchia</taxon>
        <taxon>Euheterodonta</taxon>
        <taxon>Imparidentia</taxon>
        <taxon>Neoheterodontei</taxon>
        <taxon>Myida</taxon>
        <taxon>Dreissenoidea</taxon>
        <taxon>Dreissenidae</taxon>
        <taxon>Dreissena</taxon>
    </lineage>
</organism>
<dbReference type="EMBL" id="JAIWYP010000008">
    <property type="protein sequence ID" value="KAH3783728.1"/>
    <property type="molecule type" value="Genomic_DNA"/>
</dbReference>
<name>A0A9D4EQ59_DREPO</name>
<reference evidence="1" key="2">
    <citation type="submission" date="2020-11" db="EMBL/GenBank/DDBJ databases">
        <authorList>
            <person name="McCartney M.A."/>
            <person name="Auch B."/>
            <person name="Kono T."/>
            <person name="Mallez S."/>
            <person name="Becker A."/>
            <person name="Gohl D.M."/>
            <person name="Silverstein K.A.T."/>
            <person name="Koren S."/>
            <person name="Bechman K.B."/>
            <person name="Herman A."/>
            <person name="Abrahante J.E."/>
            <person name="Garbe J."/>
        </authorList>
    </citation>
    <scope>NUCLEOTIDE SEQUENCE</scope>
    <source>
        <strain evidence="1">Duluth1</strain>
        <tissue evidence="1">Whole animal</tissue>
    </source>
</reference>
<evidence type="ECO:0000313" key="2">
    <source>
        <dbReference type="Proteomes" id="UP000828390"/>
    </source>
</evidence>
<sequence length="130" mass="14760">MNQSIPQNISTSDSVASYGTEEIKPLATLHFVRYISQVKEVIMAFMLYKRLVKGSYMYSTFSVMQVTTILMKSGDLLNMTAILKCCIVIPMPSVQCERGFSTQNRIKSNYRTSMKESTLDDQNDVLSLHK</sequence>
<evidence type="ECO:0000313" key="1">
    <source>
        <dbReference type="EMBL" id="KAH3783728.1"/>
    </source>
</evidence>
<dbReference type="Proteomes" id="UP000828390">
    <property type="component" value="Unassembled WGS sequence"/>
</dbReference>
<comment type="caution">
    <text evidence="1">The sequence shown here is derived from an EMBL/GenBank/DDBJ whole genome shotgun (WGS) entry which is preliminary data.</text>
</comment>
<evidence type="ECO:0008006" key="3">
    <source>
        <dbReference type="Google" id="ProtNLM"/>
    </source>
</evidence>